<feature type="compositionally biased region" description="Low complexity" evidence="4">
    <location>
        <begin position="1"/>
        <end position="18"/>
    </location>
</feature>
<proteinExistence type="predicted"/>
<dbReference type="PROSITE" id="PS51450">
    <property type="entry name" value="LRR"/>
    <property type="match status" value="1"/>
</dbReference>
<comment type="caution">
    <text evidence="5">The sequence shown here is derived from an EMBL/GenBank/DDBJ whole genome shotgun (WGS) entry which is preliminary data.</text>
</comment>
<evidence type="ECO:0000313" key="5">
    <source>
        <dbReference type="EMBL" id="KAK9865614.1"/>
    </source>
</evidence>
<evidence type="ECO:0000256" key="3">
    <source>
        <dbReference type="ARBA" id="ARBA00022737"/>
    </source>
</evidence>
<dbReference type="SMART" id="SM00364">
    <property type="entry name" value="LRR_BAC"/>
    <property type="match status" value="4"/>
</dbReference>
<dbReference type="InterPro" id="IPR001611">
    <property type="entry name" value="Leu-rich_rpt"/>
</dbReference>
<evidence type="ECO:0000256" key="4">
    <source>
        <dbReference type="SAM" id="MobiDB-lite"/>
    </source>
</evidence>
<feature type="region of interest" description="Disordered" evidence="4">
    <location>
        <begin position="1"/>
        <end position="21"/>
    </location>
</feature>
<dbReference type="Gene3D" id="3.80.10.10">
    <property type="entry name" value="Ribonuclease Inhibitor"/>
    <property type="match status" value="2"/>
</dbReference>
<name>A0AAW1T9X6_9CHLO</name>
<evidence type="ECO:0000256" key="2">
    <source>
        <dbReference type="ARBA" id="ARBA00022614"/>
    </source>
</evidence>
<dbReference type="InterPro" id="IPR050216">
    <property type="entry name" value="LRR_domain-containing"/>
</dbReference>
<dbReference type="InterPro" id="IPR032675">
    <property type="entry name" value="LRR_dom_sf"/>
</dbReference>
<organism evidence="5 6">
    <name type="scientific">Apatococcus fuscideae</name>
    <dbReference type="NCBI Taxonomy" id="2026836"/>
    <lineage>
        <taxon>Eukaryota</taxon>
        <taxon>Viridiplantae</taxon>
        <taxon>Chlorophyta</taxon>
        <taxon>core chlorophytes</taxon>
        <taxon>Trebouxiophyceae</taxon>
        <taxon>Chlorellales</taxon>
        <taxon>Chlorellaceae</taxon>
        <taxon>Apatococcus</taxon>
    </lineage>
</organism>
<keyword evidence="2" id="KW-0433">Leucine-rich repeat</keyword>
<dbReference type="GO" id="GO:0005930">
    <property type="term" value="C:axoneme"/>
    <property type="evidence" value="ECO:0007669"/>
    <property type="project" value="UniProtKB-SubCell"/>
</dbReference>
<evidence type="ECO:0000313" key="6">
    <source>
        <dbReference type="Proteomes" id="UP001485043"/>
    </source>
</evidence>
<dbReference type="Pfam" id="PF00560">
    <property type="entry name" value="LRR_1"/>
    <property type="match status" value="1"/>
</dbReference>
<comment type="subcellular location">
    <subcellularLocation>
        <location evidence="1">Cytoplasm</location>
        <location evidence="1">Cytoskeleton</location>
        <location evidence="1">Cilium axoneme</location>
    </subcellularLocation>
</comment>
<keyword evidence="6" id="KW-1185">Reference proteome</keyword>
<dbReference type="AlphaFoldDB" id="A0AAW1T9X6"/>
<keyword evidence="3" id="KW-0677">Repeat</keyword>
<sequence>MTQGQAAAAQKAAFRQQQSPKFQEIADAPKLAASWQERAKVWAKTGIVSVRDSGLQELPTETLTLVAPVRVLDASNNRLEQLPESLAGISRDLRRLAASHNQLSHSCLPGLACLTSLRVLLLDHNRLQHVPPDLTSMRALEHLSLANNQLEDVDGSCLPALAQLQRLELQSNTLTSLPAECDKLTSLQELNASRNRLQSLPASMGSLSGLRTLLLDTNRIRAVPREILTGCSSLAQLSLHDNPLTADQLREAEGFGAMDARRQLRVGKQLDMRVMPALDGFNEGADSQNT</sequence>
<dbReference type="EMBL" id="JALJOV010000232">
    <property type="protein sequence ID" value="KAK9865614.1"/>
    <property type="molecule type" value="Genomic_DNA"/>
</dbReference>
<dbReference type="SMART" id="SM00369">
    <property type="entry name" value="LRR_TYP"/>
    <property type="match status" value="6"/>
</dbReference>
<dbReference type="PANTHER" id="PTHR48051:SF1">
    <property type="entry name" value="RAS SUPPRESSOR PROTEIN 1"/>
    <property type="match status" value="1"/>
</dbReference>
<protein>
    <submittedName>
        <fullName evidence="5">Uncharacterized protein</fullName>
    </submittedName>
</protein>
<dbReference type="Proteomes" id="UP001485043">
    <property type="component" value="Unassembled WGS sequence"/>
</dbReference>
<dbReference type="InterPro" id="IPR003591">
    <property type="entry name" value="Leu-rich_rpt_typical-subtyp"/>
</dbReference>
<accession>A0AAW1T9X6</accession>
<dbReference type="SUPFAM" id="SSF52058">
    <property type="entry name" value="L domain-like"/>
    <property type="match status" value="1"/>
</dbReference>
<evidence type="ECO:0000256" key="1">
    <source>
        <dbReference type="ARBA" id="ARBA00004430"/>
    </source>
</evidence>
<dbReference type="Pfam" id="PF13855">
    <property type="entry name" value="LRR_8"/>
    <property type="match status" value="1"/>
</dbReference>
<dbReference type="PANTHER" id="PTHR48051">
    <property type="match status" value="1"/>
</dbReference>
<gene>
    <name evidence="5" type="ORF">WJX84_000823</name>
</gene>
<reference evidence="5 6" key="1">
    <citation type="journal article" date="2024" name="Nat. Commun.">
        <title>Phylogenomics reveals the evolutionary origins of lichenization in chlorophyte algae.</title>
        <authorList>
            <person name="Puginier C."/>
            <person name="Libourel C."/>
            <person name="Otte J."/>
            <person name="Skaloud P."/>
            <person name="Haon M."/>
            <person name="Grisel S."/>
            <person name="Petersen M."/>
            <person name="Berrin J.G."/>
            <person name="Delaux P.M."/>
            <person name="Dal Grande F."/>
            <person name="Keller J."/>
        </authorList>
    </citation>
    <scope>NUCLEOTIDE SEQUENCE [LARGE SCALE GENOMIC DNA]</scope>
    <source>
        <strain evidence="5 6">SAG 2523</strain>
    </source>
</reference>